<sequence>MGISKAQRNLRILNMTSENVDWKLRVGLEFESIEFGNDDGLIREGQSEVDDANLDLCYTYDCCLITMEGITYAQQGDLNTCCLVFLSETVVWTRLGYFPMNGTILHLRVEVKHKHRIEHD</sequence>
<evidence type="ECO:0000313" key="1">
    <source>
        <dbReference type="EMBL" id="KHN25145.1"/>
    </source>
</evidence>
<dbReference type="EMBL" id="KN654582">
    <property type="protein sequence ID" value="KHN25145.1"/>
    <property type="molecule type" value="Genomic_DNA"/>
</dbReference>
<proteinExistence type="predicted"/>
<dbReference type="Proteomes" id="UP000053555">
    <property type="component" value="Unassembled WGS sequence"/>
</dbReference>
<gene>
    <name evidence="1" type="ORF">glysoja_038694</name>
</gene>
<reference evidence="1" key="1">
    <citation type="submission" date="2014-07" db="EMBL/GenBank/DDBJ databases">
        <title>Identification of a novel salt tolerance gene in wild soybean by whole-genome sequencing.</title>
        <authorList>
            <person name="Lam H.-M."/>
            <person name="Qi X."/>
            <person name="Li M.-W."/>
            <person name="Liu X."/>
            <person name="Xie M."/>
            <person name="Ni M."/>
            <person name="Xu X."/>
        </authorList>
    </citation>
    <scope>NUCLEOTIDE SEQUENCE [LARGE SCALE GENOMIC DNA]</scope>
    <source>
        <tissue evidence="1">Root</tissue>
    </source>
</reference>
<name>A0A0B2QUC7_GLYSO</name>
<accession>A0A0B2QUC7</accession>
<organism evidence="1">
    <name type="scientific">Glycine soja</name>
    <name type="common">Wild soybean</name>
    <dbReference type="NCBI Taxonomy" id="3848"/>
    <lineage>
        <taxon>Eukaryota</taxon>
        <taxon>Viridiplantae</taxon>
        <taxon>Streptophyta</taxon>
        <taxon>Embryophyta</taxon>
        <taxon>Tracheophyta</taxon>
        <taxon>Spermatophyta</taxon>
        <taxon>Magnoliopsida</taxon>
        <taxon>eudicotyledons</taxon>
        <taxon>Gunneridae</taxon>
        <taxon>Pentapetalae</taxon>
        <taxon>rosids</taxon>
        <taxon>fabids</taxon>
        <taxon>Fabales</taxon>
        <taxon>Fabaceae</taxon>
        <taxon>Papilionoideae</taxon>
        <taxon>50 kb inversion clade</taxon>
        <taxon>NPAAA clade</taxon>
        <taxon>indigoferoid/millettioid clade</taxon>
        <taxon>Phaseoleae</taxon>
        <taxon>Glycine</taxon>
        <taxon>Glycine subgen. Soja</taxon>
    </lineage>
</organism>
<dbReference type="AlphaFoldDB" id="A0A0B2QUC7"/>
<protein>
    <submittedName>
        <fullName evidence="1">Uncharacterized protein</fullName>
    </submittedName>
</protein>